<reference evidence="6 7" key="1">
    <citation type="submission" date="2017-09" db="EMBL/GenBank/DDBJ databases">
        <title>The Catabolism of 3,6-Dichlorosalicylic acid is Initiated by the Cytochrome P450 Monooxygenase DsmABC in Rhizorhabdus dicambivorans Ndbn-20.</title>
        <authorList>
            <person name="Na L."/>
        </authorList>
    </citation>
    <scope>NUCLEOTIDE SEQUENCE [LARGE SCALE GENOMIC DNA]</scope>
    <source>
        <strain evidence="6 7">Ndbn-20m</strain>
    </source>
</reference>
<feature type="domain" description="IclR-ED" evidence="5">
    <location>
        <begin position="79"/>
        <end position="260"/>
    </location>
</feature>
<evidence type="ECO:0000259" key="5">
    <source>
        <dbReference type="PROSITE" id="PS51078"/>
    </source>
</evidence>
<dbReference type="Proteomes" id="UP000218934">
    <property type="component" value="Unassembled WGS sequence"/>
</dbReference>
<dbReference type="GO" id="GO:0003677">
    <property type="term" value="F:DNA binding"/>
    <property type="evidence" value="ECO:0007669"/>
    <property type="project" value="UniProtKB-KW"/>
</dbReference>
<evidence type="ECO:0000313" key="6">
    <source>
        <dbReference type="EMBL" id="PCE39999.1"/>
    </source>
</evidence>
<organism evidence="6 7">
    <name type="scientific">Rhizorhabdus dicambivorans</name>
    <dbReference type="NCBI Taxonomy" id="1850238"/>
    <lineage>
        <taxon>Bacteria</taxon>
        <taxon>Pseudomonadati</taxon>
        <taxon>Pseudomonadota</taxon>
        <taxon>Alphaproteobacteria</taxon>
        <taxon>Sphingomonadales</taxon>
        <taxon>Sphingomonadaceae</taxon>
        <taxon>Rhizorhabdus</taxon>
    </lineage>
</organism>
<dbReference type="InterPro" id="IPR014757">
    <property type="entry name" value="Tscrpt_reg_IclR_C"/>
</dbReference>
<dbReference type="Gene3D" id="3.30.450.40">
    <property type="match status" value="1"/>
</dbReference>
<evidence type="ECO:0000313" key="7">
    <source>
        <dbReference type="Proteomes" id="UP000218934"/>
    </source>
</evidence>
<gene>
    <name evidence="6" type="ORF">COO09_22665</name>
</gene>
<keyword evidence="1" id="KW-0805">Transcription regulation</keyword>
<dbReference type="PANTHER" id="PTHR30136">
    <property type="entry name" value="HELIX-TURN-HELIX TRANSCRIPTIONAL REGULATOR, ICLR FAMILY"/>
    <property type="match status" value="1"/>
</dbReference>
<keyword evidence="7" id="KW-1185">Reference proteome</keyword>
<sequence length="263" mass="28253">MGADIEEREKAAQRRVGSVKAAISILRHLEKTGSAMGVNALARALDISPSSCFLLLKTLADEQFLDFNPATKHYSLGPGAIALGRSAIDPAGSFALARTKLEEVAAAHDVTVCLWRLRLSEQLIAVGVAESVATTRIHITTGHRLPIAAGAAGRCALAFSKSDAQSIVARMASVRWANTPDLETYMHDLEKTRERGWAIDEGDFLHGVTTVAAPVLNKQGLPELCLAATMFNGQHDSARQQLIAKSLQEVGSWLSERMFLASP</sequence>
<dbReference type="OrthoDB" id="6057486at2"/>
<dbReference type="InterPro" id="IPR005471">
    <property type="entry name" value="Tscrpt_reg_IclR_N"/>
</dbReference>
<dbReference type="SUPFAM" id="SSF55781">
    <property type="entry name" value="GAF domain-like"/>
    <property type="match status" value="1"/>
</dbReference>
<dbReference type="RefSeq" id="WP_066969349.1">
    <property type="nucleotide sequence ID" value="NZ_CP023449.1"/>
</dbReference>
<accession>A0A2A4FPG6</accession>
<dbReference type="KEGG" id="rdi:CMV14_10045"/>
<dbReference type="PROSITE" id="PS51077">
    <property type="entry name" value="HTH_ICLR"/>
    <property type="match status" value="1"/>
</dbReference>
<dbReference type="Pfam" id="PF09339">
    <property type="entry name" value="HTH_IclR"/>
    <property type="match status" value="1"/>
</dbReference>
<keyword evidence="3" id="KW-0804">Transcription</keyword>
<dbReference type="AlphaFoldDB" id="A0A2A4FPG6"/>
<proteinExistence type="predicted"/>
<dbReference type="Pfam" id="PF01614">
    <property type="entry name" value="IclR_C"/>
    <property type="match status" value="1"/>
</dbReference>
<evidence type="ECO:0000259" key="4">
    <source>
        <dbReference type="PROSITE" id="PS51077"/>
    </source>
</evidence>
<dbReference type="SMART" id="SM00346">
    <property type="entry name" value="HTH_ICLR"/>
    <property type="match status" value="1"/>
</dbReference>
<dbReference type="InterPro" id="IPR029016">
    <property type="entry name" value="GAF-like_dom_sf"/>
</dbReference>
<feature type="domain" description="HTH iclR-type" evidence="4">
    <location>
        <begin position="16"/>
        <end position="78"/>
    </location>
</feature>
<keyword evidence="2" id="KW-0238">DNA-binding</keyword>
<evidence type="ECO:0000256" key="3">
    <source>
        <dbReference type="ARBA" id="ARBA00023163"/>
    </source>
</evidence>
<evidence type="ECO:0000256" key="1">
    <source>
        <dbReference type="ARBA" id="ARBA00023015"/>
    </source>
</evidence>
<dbReference type="SUPFAM" id="SSF46785">
    <property type="entry name" value="Winged helix' DNA-binding domain"/>
    <property type="match status" value="1"/>
</dbReference>
<dbReference type="InterPro" id="IPR050707">
    <property type="entry name" value="HTH_MetabolicPath_Reg"/>
</dbReference>
<dbReference type="InterPro" id="IPR036390">
    <property type="entry name" value="WH_DNA-bd_sf"/>
</dbReference>
<dbReference type="Gene3D" id="1.10.10.10">
    <property type="entry name" value="Winged helix-like DNA-binding domain superfamily/Winged helix DNA-binding domain"/>
    <property type="match status" value="1"/>
</dbReference>
<dbReference type="InterPro" id="IPR036388">
    <property type="entry name" value="WH-like_DNA-bd_sf"/>
</dbReference>
<name>A0A2A4FPG6_9SPHN</name>
<dbReference type="EMBL" id="NWUF01000038">
    <property type="protein sequence ID" value="PCE39999.1"/>
    <property type="molecule type" value="Genomic_DNA"/>
</dbReference>
<dbReference type="PROSITE" id="PS51078">
    <property type="entry name" value="ICLR_ED"/>
    <property type="match status" value="1"/>
</dbReference>
<dbReference type="GO" id="GO:0003700">
    <property type="term" value="F:DNA-binding transcription factor activity"/>
    <property type="evidence" value="ECO:0007669"/>
    <property type="project" value="TreeGrafter"/>
</dbReference>
<dbReference type="GO" id="GO:0045892">
    <property type="term" value="P:negative regulation of DNA-templated transcription"/>
    <property type="evidence" value="ECO:0007669"/>
    <property type="project" value="TreeGrafter"/>
</dbReference>
<dbReference type="PANTHER" id="PTHR30136:SF24">
    <property type="entry name" value="HTH-TYPE TRANSCRIPTIONAL REPRESSOR ALLR"/>
    <property type="match status" value="1"/>
</dbReference>
<protein>
    <submittedName>
        <fullName evidence="6">IclR family transcriptional regulator</fullName>
    </submittedName>
</protein>
<evidence type="ECO:0000256" key="2">
    <source>
        <dbReference type="ARBA" id="ARBA00023125"/>
    </source>
</evidence>
<comment type="caution">
    <text evidence="6">The sequence shown here is derived from an EMBL/GenBank/DDBJ whole genome shotgun (WGS) entry which is preliminary data.</text>
</comment>